<dbReference type="Proteomes" id="UP000199202">
    <property type="component" value="Unassembled WGS sequence"/>
</dbReference>
<name>A0A1G9EXX2_9ACTN</name>
<evidence type="ECO:0000313" key="2">
    <source>
        <dbReference type="Proteomes" id="UP000199202"/>
    </source>
</evidence>
<dbReference type="AlphaFoldDB" id="A0A1G9EXX2"/>
<protein>
    <submittedName>
        <fullName evidence="1">Uncharacterized protein</fullName>
    </submittedName>
</protein>
<proteinExistence type="predicted"/>
<organism evidence="1 2">
    <name type="scientific">Nonomuraea jiangxiensis</name>
    <dbReference type="NCBI Taxonomy" id="633440"/>
    <lineage>
        <taxon>Bacteria</taxon>
        <taxon>Bacillati</taxon>
        <taxon>Actinomycetota</taxon>
        <taxon>Actinomycetes</taxon>
        <taxon>Streptosporangiales</taxon>
        <taxon>Streptosporangiaceae</taxon>
        <taxon>Nonomuraea</taxon>
    </lineage>
</organism>
<dbReference type="EMBL" id="FNDJ01000019">
    <property type="protein sequence ID" value="SDK81004.1"/>
    <property type="molecule type" value="Genomic_DNA"/>
</dbReference>
<evidence type="ECO:0000313" key="1">
    <source>
        <dbReference type="EMBL" id="SDK81004.1"/>
    </source>
</evidence>
<gene>
    <name evidence="1" type="ORF">SAMN05421869_11954</name>
</gene>
<accession>A0A1G9EXX2</accession>
<keyword evidence="2" id="KW-1185">Reference proteome</keyword>
<reference evidence="1 2" key="1">
    <citation type="submission" date="2016-10" db="EMBL/GenBank/DDBJ databases">
        <authorList>
            <person name="de Groot N.N."/>
        </authorList>
    </citation>
    <scope>NUCLEOTIDE SEQUENCE [LARGE SCALE GENOMIC DNA]</scope>
    <source>
        <strain evidence="1 2">CGMCC 4.6533</strain>
    </source>
</reference>
<sequence length="316" mass="34407">MSMDTRYTERLRFFDGQQLYAEDLDGLEAVNRELRWLHNRSLHQPGIGAGLAVHGPAGASAVLVQAGYALDANGREIVLTETERLPVPPVAGEGCGGPAFFDLTVSYPADEELEEAETRQGACAPRGIVRLRERPAFTWVRLKHDVSGTLRPVDPRHRVDIEAGLMIILARSQVRECVLAADVSLAQRRTSRVADRPRIRCDTSYAEWTWWSVPVGDQPPVQGVEATIDTEAAGFAQVPCYSARVAGKRPLTVPYEGDGTVTVFDGPAHVEEPSSTSFRCRVPLLSPGHEVGGAALAAILTAVRAEWAVTWFGIES</sequence>
<dbReference type="STRING" id="633440.SAMN05421869_11954"/>